<proteinExistence type="predicted"/>
<feature type="non-terminal residue" evidence="1">
    <location>
        <position position="70"/>
    </location>
</feature>
<keyword evidence="2" id="KW-1185">Reference proteome</keyword>
<evidence type="ECO:0000313" key="2">
    <source>
        <dbReference type="Proteomes" id="UP000499080"/>
    </source>
</evidence>
<dbReference type="EMBL" id="BGPR01002319">
    <property type="protein sequence ID" value="GBM71532.1"/>
    <property type="molecule type" value="Genomic_DNA"/>
</dbReference>
<reference evidence="1 2" key="1">
    <citation type="journal article" date="2019" name="Sci. Rep.">
        <title>Orb-weaving spider Araneus ventricosus genome elucidates the spidroin gene catalogue.</title>
        <authorList>
            <person name="Kono N."/>
            <person name="Nakamura H."/>
            <person name="Ohtoshi R."/>
            <person name="Moran D.A.P."/>
            <person name="Shinohara A."/>
            <person name="Yoshida Y."/>
            <person name="Fujiwara M."/>
            <person name="Mori M."/>
            <person name="Tomita M."/>
            <person name="Arakawa K."/>
        </authorList>
    </citation>
    <scope>NUCLEOTIDE SEQUENCE [LARGE SCALE GENOMIC DNA]</scope>
</reference>
<gene>
    <name evidence="1" type="ORF">AVEN_41661_1</name>
</gene>
<dbReference type="AlphaFoldDB" id="A0A4Y2I260"/>
<evidence type="ECO:0000313" key="1">
    <source>
        <dbReference type="EMBL" id="GBM71532.1"/>
    </source>
</evidence>
<name>A0A4Y2I260_ARAVE</name>
<organism evidence="1 2">
    <name type="scientific">Araneus ventricosus</name>
    <name type="common">Orbweaver spider</name>
    <name type="synonym">Epeira ventricosa</name>
    <dbReference type="NCBI Taxonomy" id="182803"/>
    <lineage>
        <taxon>Eukaryota</taxon>
        <taxon>Metazoa</taxon>
        <taxon>Ecdysozoa</taxon>
        <taxon>Arthropoda</taxon>
        <taxon>Chelicerata</taxon>
        <taxon>Arachnida</taxon>
        <taxon>Araneae</taxon>
        <taxon>Araneomorphae</taxon>
        <taxon>Entelegynae</taxon>
        <taxon>Araneoidea</taxon>
        <taxon>Araneidae</taxon>
        <taxon>Araneus</taxon>
    </lineage>
</organism>
<protein>
    <submittedName>
        <fullName evidence="1">Uncharacterized protein</fullName>
    </submittedName>
</protein>
<accession>A0A4Y2I260</accession>
<comment type="caution">
    <text evidence="1">The sequence shown here is derived from an EMBL/GenBank/DDBJ whole genome shotgun (WGS) entry which is preliminary data.</text>
</comment>
<dbReference type="Proteomes" id="UP000499080">
    <property type="component" value="Unassembled WGS sequence"/>
</dbReference>
<sequence length="70" mass="7811">MRGLVRSHLSQHPSAVPGHNQAFCGLCYSSFVYRQFNSNFTCGVPTILPYELIHSQNRGTIGHKVLLPRA</sequence>